<dbReference type="Proteomes" id="UP000018896">
    <property type="component" value="Unassembled WGS sequence"/>
</dbReference>
<dbReference type="OrthoDB" id="2884058at2"/>
<evidence type="ECO:0000313" key="1">
    <source>
        <dbReference type="EMBL" id="GAE34659.1"/>
    </source>
</evidence>
<accession>W4QTJ7</accession>
<dbReference type="eggNOG" id="ENOG5030P2D">
    <property type="taxonomic scope" value="Bacteria"/>
</dbReference>
<evidence type="ECO:0000313" key="2">
    <source>
        <dbReference type="Proteomes" id="UP000018896"/>
    </source>
</evidence>
<dbReference type="RefSeq" id="WP_035663627.1">
    <property type="nucleotide sequence ID" value="NZ_BAUV01000009.1"/>
</dbReference>
<reference evidence="1 2" key="1">
    <citation type="journal article" date="2014" name="Genome Announc.">
        <title>Draft Genome Sequences of Three Alkaliphilic Bacillus Strains, Bacillus wakoensis JCM 9140T, Bacillus akibai JCM 9157T, and Bacillus hemicellulosilyticus JCM 9152T.</title>
        <authorList>
            <person name="Yuki M."/>
            <person name="Oshima K."/>
            <person name="Suda W."/>
            <person name="Oshida Y."/>
            <person name="Kitamura K."/>
            <person name="Iida T."/>
            <person name="Hattori M."/>
            <person name="Ohkuma M."/>
        </authorList>
    </citation>
    <scope>NUCLEOTIDE SEQUENCE [LARGE SCALE GENOMIC DNA]</scope>
    <source>
        <strain evidence="1 2">JCM 9157</strain>
    </source>
</reference>
<name>W4QTJ7_HALA3</name>
<dbReference type="EMBL" id="BAUV01000009">
    <property type="protein sequence ID" value="GAE34659.1"/>
    <property type="molecule type" value="Genomic_DNA"/>
</dbReference>
<sequence length="147" mass="17576">MEATHYDDLSIYVPKNQLDKLITKVQEDQYRIFWGFNKGNMILNIYNSEVNNKLIFKRHKGYLELIEAKLKCESVLRVLDHDIAFTDQVALQTKEDLKRDSDAVYREIDYFLMELAHFKKRDDHQAVENIKKKLHELTEEWKQLGKS</sequence>
<dbReference type="STRING" id="1236973.JCM9157_1730"/>
<proteinExistence type="predicted"/>
<organism evidence="1 2">
    <name type="scientific">Halalkalibacter akibai (strain ATCC 43226 / DSM 21942 / CIP 109018 / JCM 9157 / 1139)</name>
    <name type="common">Bacillus akibai</name>
    <dbReference type="NCBI Taxonomy" id="1236973"/>
    <lineage>
        <taxon>Bacteria</taxon>
        <taxon>Bacillati</taxon>
        <taxon>Bacillota</taxon>
        <taxon>Bacilli</taxon>
        <taxon>Bacillales</taxon>
        <taxon>Bacillaceae</taxon>
        <taxon>Halalkalibacter</taxon>
    </lineage>
</organism>
<dbReference type="AlphaFoldDB" id="W4QTJ7"/>
<gene>
    <name evidence="1" type="ORF">JCM9157_1730</name>
</gene>
<protein>
    <submittedName>
        <fullName evidence="1">Uncharacterized protein</fullName>
    </submittedName>
</protein>
<comment type="caution">
    <text evidence="1">The sequence shown here is derived from an EMBL/GenBank/DDBJ whole genome shotgun (WGS) entry which is preliminary data.</text>
</comment>
<keyword evidence="2" id="KW-1185">Reference proteome</keyword>